<dbReference type="STRING" id="154981.AKJ29_12095"/>
<accession>A0A0P7KIL1</accession>
<dbReference type="InterPro" id="IPR021295">
    <property type="entry name" value="DUF2867"/>
</dbReference>
<keyword evidence="1" id="KW-1133">Transmembrane helix</keyword>
<keyword evidence="1" id="KW-0472">Membrane</keyword>
<evidence type="ECO:0000256" key="1">
    <source>
        <dbReference type="SAM" id="Phobius"/>
    </source>
</evidence>
<keyword evidence="1" id="KW-0812">Transmembrane</keyword>
<dbReference type="Proteomes" id="UP000050471">
    <property type="component" value="Unassembled WGS sequence"/>
</dbReference>
<gene>
    <name evidence="2" type="ORF">AKJ29_12095</name>
</gene>
<keyword evidence="3" id="KW-1185">Reference proteome</keyword>
<name>A0A0P7KIL1_9RHOB</name>
<evidence type="ECO:0000313" key="2">
    <source>
        <dbReference type="EMBL" id="KPN63400.1"/>
    </source>
</evidence>
<evidence type="ECO:0000313" key="3">
    <source>
        <dbReference type="Proteomes" id="UP000050471"/>
    </source>
</evidence>
<dbReference type="RefSeq" id="WP_055189715.1">
    <property type="nucleotide sequence ID" value="NZ_FPBS01000002.1"/>
</dbReference>
<dbReference type="AlphaFoldDB" id="A0A0P7KIL1"/>
<proteinExistence type="predicted"/>
<dbReference type="EMBL" id="LKBA01000006">
    <property type="protein sequence ID" value="KPN63400.1"/>
    <property type="molecule type" value="Genomic_DNA"/>
</dbReference>
<feature type="transmembrane region" description="Helical" evidence="1">
    <location>
        <begin position="122"/>
        <end position="139"/>
    </location>
</feature>
<dbReference type="OrthoDB" id="7058586at2"/>
<organism evidence="2 3">
    <name type="scientific">Aliiroseovarius crassostreae</name>
    <dbReference type="NCBI Taxonomy" id="154981"/>
    <lineage>
        <taxon>Bacteria</taxon>
        <taxon>Pseudomonadati</taxon>
        <taxon>Pseudomonadota</taxon>
        <taxon>Alphaproteobacteria</taxon>
        <taxon>Rhodobacterales</taxon>
        <taxon>Paracoccaceae</taxon>
        <taxon>Aliiroseovarius</taxon>
    </lineage>
</organism>
<reference evidence="2 3" key="1">
    <citation type="submission" date="2015-09" db="EMBL/GenBank/DDBJ databases">
        <title>Draft genome sequence of Aliiroseovarius crassostreae CV919-312TSm, the causative agent of Roseovarius Oyster Disease (formerly Juvenile Oyster Disease).</title>
        <authorList>
            <person name="Kessner L."/>
            <person name="Spinard E."/>
            <person name="Nelson D."/>
        </authorList>
    </citation>
    <scope>NUCLEOTIDE SEQUENCE [LARGE SCALE GENOMIC DNA]</scope>
    <source>
        <strain evidence="2 3">CV919-312</strain>
    </source>
</reference>
<sequence length="158" mass="17994">MEQVRLTPLPRTSKLWEKFAKGDFIDGYAVTCPLSAQEALQVGLALPSWAMTLLNIRNLILSPFGFKTRIDDGYADSIFPLDFQDENEVIVGTDDWHQDFRISVYKSKDTIHMSTWVHRHNLAGYIYLAAVMPFHILIVRDAMRRIARTTIAPAAQAQ</sequence>
<evidence type="ECO:0008006" key="4">
    <source>
        <dbReference type="Google" id="ProtNLM"/>
    </source>
</evidence>
<dbReference type="Pfam" id="PF11066">
    <property type="entry name" value="DUF2867"/>
    <property type="match status" value="1"/>
</dbReference>
<comment type="caution">
    <text evidence="2">The sequence shown here is derived from an EMBL/GenBank/DDBJ whole genome shotgun (WGS) entry which is preliminary data.</text>
</comment>
<protein>
    <recommendedName>
        <fullName evidence="4">DUF2867 domain-containing protein</fullName>
    </recommendedName>
</protein>